<dbReference type="OrthoDB" id="10684100at2759"/>
<dbReference type="InterPro" id="IPR016024">
    <property type="entry name" value="ARM-type_fold"/>
</dbReference>
<dbReference type="GeneID" id="94825918"/>
<name>A0A1J4KQN2_9EUKA</name>
<dbReference type="RefSeq" id="XP_068366699.1">
    <property type="nucleotide sequence ID" value="XM_068491214.1"/>
</dbReference>
<gene>
    <name evidence="2" type="ORF">TRFO_03314</name>
</gene>
<proteinExistence type="predicted"/>
<feature type="region of interest" description="Disordered" evidence="1">
    <location>
        <begin position="873"/>
        <end position="905"/>
    </location>
</feature>
<dbReference type="Proteomes" id="UP000179807">
    <property type="component" value="Unassembled WGS sequence"/>
</dbReference>
<sequence>MEFNLEQVFTALLRGTNDQIREANDIILRAMQNPQFIFLLLSNLTEQLMQTNPTLYTQLQLAVLTNIRDKWTAVFKPDEPIFWTSENQQSIIMAILNALFTIPIERRSHYIAAIDFIVQKCFSDLSVIPEAMTILKHLIELYVPRSQSVFDSNTFLQVARVWFRARHKRSIYIEKKKLNGQIEPVDNELLNYVLNIIPMALGSFTQSRDACVILCNSIKIIKYSITYVSDFLANQTFQQLLTQILQIIPLPTSDENDDIIQVKIMIFKLIDFMDSSFLCKHMKVKTDIRISFANVYREQIVPSIIQLTIQMLNLNSNYELKLLTMNVFYQFLFYQVANTAIFTPDFIMNVLFKYARVEEDDVTQPLLNPDMYISQHMSNDLAEKPTSPRTYCSLIIDVAVNKLHLHEQLYQFLISPASDIFDFEAKLFLFKQYIKSVMKLEKNERKKLTKKAQKRRPPITPHIRPEEFQVILNSLNDPKPPFAQVTIILFLSSVLKYINPQLGFQLAQQIILTSDEPIIRYCGAKLFNNCSPDDDDEFPALENVTNLIHRVLEIIPIFKNHIPSDMISKICSTNTEHLTNFGCELITVLFDQAIVISSTDQTTCDTIFNNIFNIIAAYNDDDPMLVPMLDFCCSKTAALLVENPMFESTEKLYDLISLINQKLTHSYPSQITILNFFMQFWQNENDFILYAKQVCQMIYPLITGQDRILTNAPELVQMIISLTTTILEKGRDPDLSDNYSMGYGLFLASCLVQVFGDINDVFLQAAMSVIAESMNDVQNEGIKPDIFNIIAAMHVTAAYFVVNPQKMISVLNPPILEFLTGLVRKRDFTTYRELVIGFINLLNFTKMGYQQAYLTTAKLLPTLVEYKRIADSGVDEVEEEEEEAEEDENDENEGDDDDDDDEKDELITPFAVPFDTFDVITLFKEVSDQTGLFASLPPELQQKIMSILN</sequence>
<dbReference type="AlphaFoldDB" id="A0A1J4KQN2"/>
<reference evidence="2" key="1">
    <citation type="submission" date="2016-10" db="EMBL/GenBank/DDBJ databases">
        <authorList>
            <person name="Benchimol M."/>
            <person name="Almeida L.G."/>
            <person name="Vasconcelos A.T."/>
            <person name="Perreira-Neves A."/>
            <person name="Rosa I.A."/>
            <person name="Tasca T."/>
            <person name="Bogo M.R."/>
            <person name="de Souza W."/>
        </authorList>
    </citation>
    <scope>NUCLEOTIDE SEQUENCE [LARGE SCALE GENOMIC DNA]</scope>
    <source>
        <strain evidence="2">K</strain>
    </source>
</reference>
<feature type="compositionally biased region" description="Acidic residues" evidence="1">
    <location>
        <begin position="873"/>
        <end position="904"/>
    </location>
</feature>
<dbReference type="EMBL" id="MLAK01000509">
    <property type="protein sequence ID" value="OHT13563.1"/>
    <property type="molecule type" value="Genomic_DNA"/>
</dbReference>
<evidence type="ECO:0000313" key="3">
    <source>
        <dbReference type="Proteomes" id="UP000179807"/>
    </source>
</evidence>
<accession>A0A1J4KQN2</accession>
<evidence type="ECO:0000256" key="1">
    <source>
        <dbReference type="SAM" id="MobiDB-lite"/>
    </source>
</evidence>
<dbReference type="VEuPathDB" id="TrichDB:TRFO_03314"/>
<evidence type="ECO:0008006" key="4">
    <source>
        <dbReference type="Google" id="ProtNLM"/>
    </source>
</evidence>
<comment type="caution">
    <text evidence="2">The sequence shown here is derived from an EMBL/GenBank/DDBJ whole genome shotgun (WGS) entry which is preliminary data.</text>
</comment>
<protein>
    <recommendedName>
        <fullName evidence="4">Importin N-terminal domain-containing protein</fullName>
    </recommendedName>
</protein>
<dbReference type="SUPFAM" id="SSF48371">
    <property type="entry name" value="ARM repeat"/>
    <property type="match status" value="1"/>
</dbReference>
<organism evidence="2 3">
    <name type="scientific">Tritrichomonas foetus</name>
    <dbReference type="NCBI Taxonomy" id="1144522"/>
    <lineage>
        <taxon>Eukaryota</taxon>
        <taxon>Metamonada</taxon>
        <taxon>Parabasalia</taxon>
        <taxon>Tritrichomonadida</taxon>
        <taxon>Tritrichomonadidae</taxon>
        <taxon>Tritrichomonas</taxon>
    </lineage>
</organism>
<keyword evidence="3" id="KW-1185">Reference proteome</keyword>
<evidence type="ECO:0000313" key="2">
    <source>
        <dbReference type="EMBL" id="OHT13563.1"/>
    </source>
</evidence>